<dbReference type="Pfam" id="PF13514">
    <property type="entry name" value="AAA_27"/>
    <property type="match status" value="1"/>
</dbReference>
<dbReference type="RefSeq" id="WP_046307316.1">
    <property type="nucleotide sequence ID" value="NZ_KQ034000.1"/>
</dbReference>
<dbReference type="InterPro" id="IPR038734">
    <property type="entry name" value="YhaN_AAA"/>
</dbReference>
<dbReference type="InterPro" id="IPR027417">
    <property type="entry name" value="P-loop_NTPase"/>
</dbReference>
<protein>
    <submittedName>
        <fullName evidence="3">DNA repair ATPase</fullName>
    </submittedName>
</protein>
<dbReference type="STRING" id="303541.JF72_09450"/>
<organism evidence="3 4">
    <name type="scientific">Lactobacillus apis</name>
    <dbReference type="NCBI Taxonomy" id="303541"/>
    <lineage>
        <taxon>Bacteria</taxon>
        <taxon>Bacillati</taxon>
        <taxon>Bacillota</taxon>
        <taxon>Bacilli</taxon>
        <taxon>Lactobacillales</taxon>
        <taxon>Lactobacillaceae</taxon>
        <taxon>Lactobacillus</taxon>
    </lineage>
</organism>
<sequence length="831" mass="95106">MKLKKIKIVNFGQFSNVTFDLSSPKLNVFYGTNEAGKSTVVAFIKQIMFGFHLKKQSSAFFEDYTPLARVSPMGGSLFFENDRGDCFELERLYAGGKGLKGGTLTVKLNEQIVPESVFFEEIKNIDGDFYADSFIFNQDMLAKVEKIQQTDLLERIYYLGASNSDQLIDLRDDFAKKASEIFKKMGSNPPLNVLFNKLKDQRIKVDEAENEFNDYRTLSEQEKTQASALREQEQALQKLQSEQEQLRQLQNQVPNYRKLIELEREVEQVEFDPEKYQEAQRLDLEGKNLQKEQSELEQQLANFSSNDENQNSLKLLVQKKPEILQWRAEDRDCQQDFQQVSQQQEQLLTLNPDLHQITNLTQADIIQLQNDFEKLPASEDNTSSSENAVGKYAAIGSGLIIVIGIILFVVSSPLIGGLVMLIGLVGACWGIGKQKQEKRVLNQQAKQAKLIKEQRITFSHKYGLNPDQLDLHSLVNEWRQYQMLEQKKQNDLQHERELNEQLAKIAMKISATLDCSIEPSFEAVIASLDELENRLANSRHIADQRIDLQKRLAKTQAELHDLNLRLKTAFAQAQVQDMTEYQALQAKSTRQAELKTKISLLKDNLGENLAEIKQLQESDQLAKKLETVQIKIDQKQEVIKDLQTKDAETKVKMTNLANSNAVFAAKQELANTETEFRNLSIEYLANLAASKWISRALDLASNERFPKMLKTAKEYLRLLTNNRYNSLNIDKKLTVTRFDGKKIKVQYLSRGTSEQLYFALKLAFVEQIKDQINLPILIDDSFVNFDDQRVNQIKQLLGQVSENNQVLIFTAQAGLVEKLQLKPLTFTKGTE</sequence>
<dbReference type="EMBL" id="JXLG01000005">
    <property type="protein sequence ID" value="KJY61651.1"/>
    <property type="molecule type" value="Genomic_DNA"/>
</dbReference>
<dbReference type="AlphaFoldDB" id="A0A0F4LVU6"/>
<dbReference type="PATRIC" id="fig|303541.3.peg.1103"/>
<dbReference type="Gene3D" id="3.40.50.300">
    <property type="entry name" value="P-loop containing nucleotide triphosphate hydrolases"/>
    <property type="match status" value="2"/>
</dbReference>
<keyword evidence="4" id="KW-1185">Reference proteome</keyword>
<dbReference type="SUPFAM" id="SSF52540">
    <property type="entry name" value="P-loop containing nucleoside triphosphate hydrolases"/>
    <property type="match status" value="1"/>
</dbReference>
<gene>
    <name evidence="3" type="ORF">JF72_09450</name>
</gene>
<dbReference type="PANTHER" id="PTHR41259">
    <property type="entry name" value="DOUBLE-STRAND BREAK REPAIR RAD50 ATPASE, PUTATIVE-RELATED"/>
    <property type="match status" value="1"/>
</dbReference>
<comment type="caution">
    <text evidence="3">The sequence shown here is derived from an EMBL/GenBank/DDBJ whole genome shotgun (WGS) entry which is preliminary data.</text>
</comment>
<dbReference type="HOGENOM" id="CLU_006135_1_1_9"/>
<feature type="coiled-coil region" evidence="1">
    <location>
        <begin position="598"/>
        <end position="645"/>
    </location>
</feature>
<reference evidence="3 4" key="1">
    <citation type="submission" date="2015-01" db="EMBL/GenBank/DDBJ databases">
        <title>Comparative genomics of the lactic acid bacteria isolated from the honey bee gut.</title>
        <authorList>
            <person name="Ellegaard K.M."/>
            <person name="Tamarit D."/>
            <person name="Javelind E."/>
            <person name="Olofsson T."/>
            <person name="Andersson S.G."/>
            <person name="Vasquez A."/>
        </authorList>
    </citation>
    <scope>NUCLEOTIDE SEQUENCE [LARGE SCALE GENOMIC DNA]</scope>
    <source>
        <strain evidence="3 4">Hma11</strain>
    </source>
</reference>
<proteinExistence type="predicted"/>
<accession>A0A0F4LVU6</accession>
<evidence type="ECO:0000256" key="1">
    <source>
        <dbReference type="SAM" id="Coils"/>
    </source>
</evidence>
<dbReference type="PANTHER" id="PTHR41259:SF1">
    <property type="entry name" value="DOUBLE-STRAND BREAK REPAIR RAD50 ATPASE, PUTATIVE-RELATED"/>
    <property type="match status" value="1"/>
</dbReference>
<evidence type="ECO:0000259" key="2">
    <source>
        <dbReference type="Pfam" id="PF13514"/>
    </source>
</evidence>
<evidence type="ECO:0000313" key="3">
    <source>
        <dbReference type="EMBL" id="KJY61651.1"/>
    </source>
</evidence>
<evidence type="ECO:0000313" key="4">
    <source>
        <dbReference type="Proteomes" id="UP000033682"/>
    </source>
</evidence>
<dbReference type="Proteomes" id="UP000033682">
    <property type="component" value="Unassembled WGS sequence"/>
</dbReference>
<feature type="domain" description="YhaN AAA" evidence="2">
    <location>
        <begin position="1"/>
        <end position="209"/>
    </location>
</feature>
<keyword evidence="1" id="KW-0175">Coiled coil</keyword>
<name>A0A0F4LVU6_9LACO</name>
<feature type="coiled-coil region" evidence="1">
    <location>
        <begin position="545"/>
        <end position="572"/>
    </location>
</feature>
<feature type="coiled-coil region" evidence="1">
    <location>
        <begin position="191"/>
        <end position="306"/>
    </location>
</feature>